<gene>
    <name evidence="3" type="ORF">ENL48_04615</name>
    <name evidence="2" type="ORF">ENT89_00060</name>
    <name evidence="1" type="ORF">ENX77_06055</name>
</gene>
<dbReference type="EMBL" id="DTPI01000031">
    <property type="protein sequence ID" value="HGE66659.1"/>
    <property type="molecule type" value="Genomic_DNA"/>
</dbReference>
<dbReference type="InterPro" id="IPR016024">
    <property type="entry name" value="ARM-type_fold"/>
</dbReference>
<evidence type="ECO:0008006" key="4">
    <source>
        <dbReference type="Google" id="ProtNLM"/>
    </source>
</evidence>
<sequence>MKRSSAVIAYLYHTDELLRFRAAEALGYLCRGEKAREIILRLFWHLSDESGGYCVGAPLGIAEIGRSNPEIFEAFKNKFVSLLDDWEVERKYVAYGIGVTARIVRGAYPDPVAKLREKIDEVRSAEFRAYALWALKLIKEDIKDLIERFKDSEELVNFYDGERILKLKFRDFIFQNLL</sequence>
<dbReference type="Gene3D" id="1.25.10.10">
    <property type="entry name" value="Leucine-rich Repeat Variant"/>
    <property type="match status" value="1"/>
</dbReference>
<protein>
    <recommendedName>
        <fullName evidence="4">HEAT repeat domain-containing protein</fullName>
    </recommendedName>
</protein>
<dbReference type="AlphaFoldDB" id="A0A7C3YFK8"/>
<dbReference type="EMBL" id="DTAK01000001">
    <property type="protein sequence ID" value="HGU58628.1"/>
    <property type="molecule type" value="Genomic_DNA"/>
</dbReference>
<evidence type="ECO:0000313" key="2">
    <source>
        <dbReference type="EMBL" id="HGU58628.1"/>
    </source>
</evidence>
<organism evidence="1">
    <name type="scientific">Geoglobus ahangari</name>
    <dbReference type="NCBI Taxonomy" id="113653"/>
    <lineage>
        <taxon>Archaea</taxon>
        <taxon>Methanobacteriati</taxon>
        <taxon>Methanobacteriota</taxon>
        <taxon>Archaeoglobi</taxon>
        <taxon>Archaeoglobales</taxon>
        <taxon>Archaeoglobaceae</taxon>
        <taxon>Geoglobus</taxon>
    </lineage>
</organism>
<accession>A0A7C3YFK8</accession>
<dbReference type="SUPFAM" id="SSF48371">
    <property type="entry name" value="ARM repeat"/>
    <property type="match status" value="1"/>
</dbReference>
<reference evidence="1" key="1">
    <citation type="journal article" date="2020" name="mSystems">
        <title>Genome- and Community-Level Interaction Insights into Carbon Utilization and Element Cycling Functions of Hydrothermarchaeota in Hydrothermal Sediment.</title>
        <authorList>
            <person name="Zhou Z."/>
            <person name="Liu Y."/>
            <person name="Xu W."/>
            <person name="Pan J."/>
            <person name="Luo Z.H."/>
            <person name="Li M."/>
        </authorList>
    </citation>
    <scope>NUCLEOTIDE SEQUENCE [LARGE SCALE GENOMIC DNA]</scope>
    <source>
        <strain evidence="3">SpSt-10</strain>
        <strain evidence="2">SpSt-62</strain>
        <strain evidence="1">SpSt-97</strain>
    </source>
</reference>
<dbReference type="InterPro" id="IPR011989">
    <property type="entry name" value="ARM-like"/>
</dbReference>
<dbReference type="EMBL" id="DRUC01000068">
    <property type="protein sequence ID" value="HHF48449.1"/>
    <property type="molecule type" value="Genomic_DNA"/>
</dbReference>
<name>A0A7C3YFK8_9EURY</name>
<dbReference type="NCBIfam" id="NF045662">
    <property type="entry name" value="DVU0298_fam"/>
    <property type="match status" value="1"/>
</dbReference>
<evidence type="ECO:0000313" key="3">
    <source>
        <dbReference type="EMBL" id="HHF48449.1"/>
    </source>
</evidence>
<evidence type="ECO:0000313" key="1">
    <source>
        <dbReference type="EMBL" id="HGE66659.1"/>
    </source>
</evidence>
<proteinExistence type="predicted"/>
<dbReference type="InterPro" id="IPR054701">
    <property type="entry name" value="DVU0298-like"/>
</dbReference>
<comment type="caution">
    <text evidence="1">The sequence shown here is derived from an EMBL/GenBank/DDBJ whole genome shotgun (WGS) entry which is preliminary data.</text>
</comment>